<proteinExistence type="predicted"/>
<dbReference type="KEGG" id="vg:77926842"/>
<dbReference type="EMBL" id="OL829978">
    <property type="protein sequence ID" value="UMO76303.1"/>
    <property type="molecule type" value="Genomic_DNA"/>
</dbReference>
<name>A0AA49BS43_9CAUD</name>
<dbReference type="Proteomes" id="UP001202581">
    <property type="component" value="Segment"/>
</dbReference>
<dbReference type="GeneID" id="77926842"/>
<protein>
    <submittedName>
        <fullName evidence="1">Uncharacterized protein</fullName>
    </submittedName>
</protein>
<organism evidence="1 2">
    <name type="scientific">Streptomyces phage Tomas</name>
    <dbReference type="NCBI Taxonomy" id="2914443"/>
    <lineage>
        <taxon>Viruses</taxon>
        <taxon>Duplodnaviria</taxon>
        <taxon>Heunggongvirae</taxon>
        <taxon>Uroviricota</taxon>
        <taxon>Caudoviricetes</taxon>
        <taxon>Stanwilliamsviridae</taxon>
        <taxon>Boydwoodruffvirinae</taxon>
        <taxon>Tomasvirus</taxon>
        <taxon>Tomasvirus tomas</taxon>
    </lineage>
</organism>
<accession>A0AA49BS43</accession>
<reference evidence="1" key="1">
    <citation type="submission" date="2021-12" db="EMBL/GenBank/DDBJ databases">
        <authorList>
            <person name="Khadka S."/>
            <person name="Uribe D.A."/>
            <person name="Klipsch I.N."/>
            <person name="Rene S.R."/>
            <person name="Jimenez M.L."/>
            <person name="Saini B.K."/>
            <person name="Zugasti M."/>
            <person name="Bullon R.M."/>
            <person name="Sharp C.D."/>
            <person name="Kapinga K.O."/>
            <person name="Warner C.P."/>
            <person name="Sarinana J."/>
            <person name="Jimenez A."/>
            <person name="Layton S.R."/>
            <person name="Nayek S."/>
            <person name="Hughes L.E."/>
            <person name="Garlena R.A."/>
            <person name="Russell D.A."/>
            <person name="Jacobs-Sera D."/>
            <person name="Hatfull G.F."/>
        </authorList>
    </citation>
    <scope>NUCLEOTIDE SEQUENCE</scope>
</reference>
<evidence type="ECO:0000313" key="1">
    <source>
        <dbReference type="EMBL" id="UMO76303.1"/>
    </source>
</evidence>
<keyword evidence="2" id="KW-1185">Reference proteome</keyword>
<gene>
    <name evidence="1" type="primary">124</name>
    <name evidence="1" type="ORF">SEA_TOMAS_124</name>
</gene>
<dbReference type="RefSeq" id="YP_010651242.1">
    <property type="nucleotide sequence ID" value="NC_070781.1"/>
</dbReference>
<sequence length="94" mass="10721">MRLFELHRDIDDSGVSGEGVVTQGVQFDDGQVAMLWLTKLSGYPQVYPHIQRVLEIHGHDGHTRVVWLDETDQTRHVKVAGKRVQVNTVDRFKA</sequence>
<evidence type="ECO:0000313" key="2">
    <source>
        <dbReference type="Proteomes" id="UP001202581"/>
    </source>
</evidence>